<dbReference type="Gene3D" id="3.40.50.1240">
    <property type="entry name" value="Phosphoglycerate mutase-like"/>
    <property type="match status" value="1"/>
</dbReference>
<dbReference type="AlphaFoldDB" id="A0A1W0CW82"/>
<name>A0A1W0CW82_9NEIS</name>
<evidence type="ECO:0000256" key="3">
    <source>
        <dbReference type="PIRSR" id="PIRSR613078-1"/>
    </source>
</evidence>
<keyword evidence="1" id="KW-0324">Glycolysis</keyword>
<accession>A0A1W0CW82</accession>
<dbReference type="PANTHER" id="PTHR48100">
    <property type="entry name" value="BROAD-SPECIFICITY PHOSPHATASE YOR283W-RELATED"/>
    <property type="match status" value="1"/>
</dbReference>
<dbReference type="PIRSF" id="PIRSF000709">
    <property type="entry name" value="6PFK_2-Ptase"/>
    <property type="match status" value="1"/>
</dbReference>
<dbReference type="PROSITE" id="PS00175">
    <property type="entry name" value="PG_MUTASE"/>
    <property type="match status" value="1"/>
</dbReference>
<dbReference type="RefSeq" id="WP_043637277.1">
    <property type="nucleotide sequence ID" value="NZ_CP109905.1"/>
</dbReference>
<dbReference type="GO" id="GO:0005737">
    <property type="term" value="C:cytoplasm"/>
    <property type="evidence" value="ECO:0007669"/>
    <property type="project" value="TreeGrafter"/>
</dbReference>
<dbReference type="InterPro" id="IPR050275">
    <property type="entry name" value="PGM_Phosphatase"/>
</dbReference>
<dbReference type="InterPro" id="IPR013078">
    <property type="entry name" value="His_Pase_superF_clade-1"/>
</dbReference>
<proteinExistence type="predicted"/>
<comment type="caution">
    <text evidence="5">The sequence shown here is derived from an EMBL/GenBank/DDBJ whole genome shotgun (WGS) entry which is preliminary data.</text>
</comment>
<dbReference type="EMBL" id="MUKV01000014">
    <property type="protein sequence ID" value="OQS38842.1"/>
    <property type="molecule type" value="Genomic_DNA"/>
</dbReference>
<sequence length="213" mass="24358">MQHTTRFCVVRHGETDWNREYRLQGHTDIPLNPTGQEQAASLSRALWPGRYAFDALYVSDLTRTRQTAAPLQARLSLTPTYSAELRERHMGVFQGLTYAEAEQTIRDDYLQLKSRDPDYDLKGGESLNVFMRRIRDGFTSIARSHLGQTLLVVTHGGVLEMMYRLATGKPMSEARDFPIPNAALNWLSYCDGRWQVEQWADESHLPAALDEIQ</sequence>
<gene>
    <name evidence="5" type="ORF">B0T45_12360</name>
</gene>
<dbReference type="CDD" id="cd07067">
    <property type="entry name" value="HP_PGM_like"/>
    <property type="match status" value="1"/>
</dbReference>
<organism evidence="5 6">
    <name type="scientific">Chromobacterium haemolyticum</name>
    <dbReference type="NCBI Taxonomy" id="394935"/>
    <lineage>
        <taxon>Bacteria</taxon>
        <taxon>Pseudomonadati</taxon>
        <taxon>Pseudomonadota</taxon>
        <taxon>Betaproteobacteria</taxon>
        <taxon>Neisseriales</taxon>
        <taxon>Chromobacteriaceae</taxon>
        <taxon>Chromobacterium</taxon>
    </lineage>
</organism>
<feature type="active site" description="Proton donor/acceptor" evidence="3">
    <location>
        <position position="87"/>
    </location>
</feature>
<dbReference type="SMART" id="SM00855">
    <property type="entry name" value="PGAM"/>
    <property type="match status" value="1"/>
</dbReference>
<evidence type="ECO:0000313" key="5">
    <source>
        <dbReference type="EMBL" id="OQS38842.1"/>
    </source>
</evidence>
<dbReference type="InterPro" id="IPR029033">
    <property type="entry name" value="His_PPase_superfam"/>
</dbReference>
<feature type="binding site" evidence="4">
    <location>
        <position position="63"/>
    </location>
    <ligand>
        <name>substrate</name>
    </ligand>
</feature>
<evidence type="ECO:0000256" key="2">
    <source>
        <dbReference type="ARBA" id="ARBA00023235"/>
    </source>
</evidence>
<feature type="active site" description="Tele-phosphohistidine intermediate" evidence="3">
    <location>
        <position position="12"/>
    </location>
</feature>
<dbReference type="InterPro" id="IPR001345">
    <property type="entry name" value="PG/BPGM_mutase_AS"/>
</dbReference>
<evidence type="ECO:0000313" key="6">
    <source>
        <dbReference type="Proteomes" id="UP000192721"/>
    </source>
</evidence>
<keyword evidence="2" id="KW-0413">Isomerase</keyword>
<dbReference type="Proteomes" id="UP000192721">
    <property type="component" value="Unassembled WGS sequence"/>
</dbReference>
<evidence type="ECO:0000256" key="4">
    <source>
        <dbReference type="PIRSR" id="PIRSR613078-2"/>
    </source>
</evidence>
<dbReference type="Pfam" id="PF00300">
    <property type="entry name" value="His_Phos_1"/>
    <property type="match status" value="1"/>
</dbReference>
<dbReference type="PANTHER" id="PTHR48100:SF1">
    <property type="entry name" value="HISTIDINE PHOSPHATASE FAMILY PROTEIN-RELATED"/>
    <property type="match status" value="1"/>
</dbReference>
<protein>
    <submittedName>
        <fullName evidence="5">Histidine phosphatase family protein</fullName>
    </submittedName>
</protein>
<evidence type="ECO:0000256" key="1">
    <source>
        <dbReference type="ARBA" id="ARBA00023152"/>
    </source>
</evidence>
<feature type="binding site" evidence="4">
    <location>
        <begin position="11"/>
        <end position="18"/>
    </location>
    <ligand>
        <name>substrate</name>
    </ligand>
</feature>
<reference evidence="5 6" key="1">
    <citation type="submission" date="2017-02" db="EMBL/GenBank/DDBJ databases">
        <title>Chromobacterium haemolyticum H5244.</title>
        <authorList>
            <person name="Gulvik C.A."/>
        </authorList>
    </citation>
    <scope>NUCLEOTIDE SEQUENCE [LARGE SCALE GENOMIC DNA]</scope>
    <source>
        <strain evidence="5 6">H5244</strain>
    </source>
</reference>
<dbReference type="SUPFAM" id="SSF53254">
    <property type="entry name" value="Phosphoglycerate mutase-like"/>
    <property type="match status" value="1"/>
</dbReference>
<dbReference type="GO" id="GO:0016791">
    <property type="term" value="F:phosphatase activity"/>
    <property type="evidence" value="ECO:0007669"/>
    <property type="project" value="TreeGrafter"/>
</dbReference>